<organism evidence="1">
    <name type="scientific">Leptocylindrus danicus</name>
    <dbReference type="NCBI Taxonomy" id="163516"/>
    <lineage>
        <taxon>Eukaryota</taxon>
        <taxon>Sar</taxon>
        <taxon>Stramenopiles</taxon>
        <taxon>Ochrophyta</taxon>
        <taxon>Bacillariophyta</taxon>
        <taxon>Coscinodiscophyceae</taxon>
        <taxon>Chaetocerotophycidae</taxon>
        <taxon>Leptocylindrales</taxon>
        <taxon>Leptocylindraceae</taxon>
        <taxon>Leptocylindrus</taxon>
    </lineage>
</organism>
<reference evidence="1" key="1">
    <citation type="submission" date="2021-01" db="EMBL/GenBank/DDBJ databases">
        <authorList>
            <person name="Corre E."/>
            <person name="Pelletier E."/>
            <person name="Niang G."/>
            <person name="Scheremetjew M."/>
            <person name="Finn R."/>
            <person name="Kale V."/>
            <person name="Holt S."/>
            <person name="Cochrane G."/>
            <person name="Meng A."/>
            <person name="Brown T."/>
            <person name="Cohen L."/>
        </authorList>
    </citation>
    <scope>NUCLEOTIDE SEQUENCE</scope>
    <source>
        <strain evidence="1">B650</strain>
    </source>
</reference>
<proteinExistence type="predicted"/>
<dbReference type="AlphaFoldDB" id="A0A7S2K582"/>
<accession>A0A7S2K582</accession>
<name>A0A7S2K582_9STRA</name>
<gene>
    <name evidence="1" type="ORF">LDAN0321_LOCUS4601</name>
</gene>
<protein>
    <recommendedName>
        <fullName evidence="2">Sfi1 spindle body domain-containing protein</fullName>
    </recommendedName>
</protein>
<sequence length="465" mass="55140">MMVLGKRVEVSTLDPVLPNETNTPPEKSWSKPTSLPCDRFEETAMKYDAHTKSLAATDCLILKRRVLRAFIHHSIDAKLHRRRKQIAGHFQLIRYFLQWQNFGALQKIKRRSLTKYFYLWRKYTSIETAEQEYCRKVRMAAFHRSKCTKTRTLLRFKKSVEIRRNSEQCAEFHASNLICKRSMSIWNAIVQKKRVKKRNIATMNNILFDGYLRFLLESLSRWKKYIARQKQIEFVDCLVSRVYHTVLLKQSIFCWVDWVHSERRVRERKRHEIRRIIWRWRSFTENSLRWKHKRRKALSHLAKSLCKRVFRQWCMYAIEKKSNRRQETTAWRNALLSRLDDESYIHELNPKALPKSTDMPSRSSNSGCVKGAHQSVRVCGGVVDNCMEKPRYLSSDEIPKVKIPLWIAEKLKEKENTNIRQVSSKESEPAIPMIHSSGTLLASLEPQLITPNVPKWIALELQKLD</sequence>
<dbReference type="EMBL" id="HBGY01007381">
    <property type="protein sequence ID" value="CAD9564667.1"/>
    <property type="molecule type" value="Transcribed_RNA"/>
</dbReference>
<evidence type="ECO:0008006" key="2">
    <source>
        <dbReference type="Google" id="ProtNLM"/>
    </source>
</evidence>
<evidence type="ECO:0000313" key="1">
    <source>
        <dbReference type="EMBL" id="CAD9564667.1"/>
    </source>
</evidence>